<dbReference type="InterPro" id="IPR028871">
    <property type="entry name" value="BlueCu_1_BS"/>
</dbReference>
<dbReference type="GeneID" id="76200598"/>
<keyword evidence="3" id="KW-0479">Metal-binding</keyword>
<protein>
    <submittedName>
        <fullName evidence="8">Plastocyanin/azurin family copper-binding protein</fullName>
    </submittedName>
</protein>
<evidence type="ECO:0000256" key="6">
    <source>
        <dbReference type="ARBA" id="ARBA00023136"/>
    </source>
</evidence>
<dbReference type="GO" id="GO:0016020">
    <property type="term" value="C:membrane"/>
    <property type="evidence" value="ECO:0007669"/>
    <property type="project" value="UniProtKB-SubCell"/>
</dbReference>
<dbReference type="SUPFAM" id="SSF49503">
    <property type="entry name" value="Cupredoxins"/>
    <property type="match status" value="1"/>
</dbReference>
<dbReference type="PANTHER" id="PTHR34192">
    <property type="entry name" value="PLASTOCYANIN MAJOR ISOFORM, CHLOROPLASTIC-RELATED"/>
    <property type="match status" value="1"/>
</dbReference>
<evidence type="ECO:0000256" key="5">
    <source>
        <dbReference type="ARBA" id="ARBA00023008"/>
    </source>
</evidence>
<evidence type="ECO:0000256" key="3">
    <source>
        <dbReference type="ARBA" id="ARBA00022723"/>
    </source>
</evidence>
<keyword evidence="2" id="KW-0813">Transport</keyword>
<sequence length="144" mass="15630">MDRRTFLATTIGVTSVALSGCLRRSGALASDEYDIGMSSNAFKPEQYTTSVGETVVWGNTNSRPHSVTAYESAIPNDAQYFASGGFESEQNARKSWQNQKGRKGGKILTGQTYSHTFEIPGTYSYFCIPHEPAGMAGSVVVEKE</sequence>
<reference evidence="8 9" key="1">
    <citation type="journal article" date="2019" name="Int. J. Syst. Evol. Microbiol.">
        <title>The Global Catalogue of Microorganisms (GCM) 10K type strain sequencing project: providing services to taxonomists for standard genome sequencing and annotation.</title>
        <authorList>
            <consortium name="The Broad Institute Genomics Platform"/>
            <consortium name="The Broad Institute Genome Sequencing Center for Infectious Disease"/>
            <person name="Wu L."/>
            <person name="Ma J."/>
        </authorList>
    </citation>
    <scope>NUCLEOTIDE SEQUENCE [LARGE SCALE GENOMIC DNA]</scope>
    <source>
        <strain evidence="8 9">RDMS1</strain>
    </source>
</reference>
<dbReference type="InterPro" id="IPR000923">
    <property type="entry name" value="BlueCu_1"/>
</dbReference>
<dbReference type="Gene3D" id="2.60.40.420">
    <property type="entry name" value="Cupredoxins - blue copper proteins"/>
    <property type="match status" value="1"/>
</dbReference>
<organism evidence="8 9">
    <name type="scientific">Halocatena marina</name>
    <dbReference type="NCBI Taxonomy" id="2934937"/>
    <lineage>
        <taxon>Archaea</taxon>
        <taxon>Methanobacteriati</taxon>
        <taxon>Methanobacteriota</taxon>
        <taxon>Stenosarchaea group</taxon>
        <taxon>Halobacteria</taxon>
        <taxon>Halobacteriales</taxon>
        <taxon>Natronomonadaceae</taxon>
        <taxon>Halocatena</taxon>
    </lineage>
</organism>
<comment type="caution">
    <text evidence="8">The sequence shown here is derived from an EMBL/GenBank/DDBJ whole genome shotgun (WGS) entry which is preliminary data.</text>
</comment>
<dbReference type="Proteomes" id="UP001596417">
    <property type="component" value="Unassembled WGS sequence"/>
</dbReference>
<dbReference type="InterPro" id="IPR008972">
    <property type="entry name" value="Cupredoxin"/>
</dbReference>
<dbReference type="PROSITE" id="PS51257">
    <property type="entry name" value="PROKAR_LIPOPROTEIN"/>
    <property type="match status" value="1"/>
</dbReference>
<dbReference type="Pfam" id="PF00127">
    <property type="entry name" value="Copper-bind"/>
    <property type="match status" value="1"/>
</dbReference>
<keyword evidence="4" id="KW-0249">Electron transport</keyword>
<evidence type="ECO:0000313" key="8">
    <source>
        <dbReference type="EMBL" id="MFC7190924.1"/>
    </source>
</evidence>
<keyword evidence="9" id="KW-1185">Reference proteome</keyword>
<gene>
    <name evidence="8" type="ORF">ACFQL7_14560</name>
</gene>
<proteinExistence type="predicted"/>
<evidence type="ECO:0000256" key="1">
    <source>
        <dbReference type="ARBA" id="ARBA00004370"/>
    </source>
</evidence>
<evidence type="ECO:0000259" key="7">
    <source>
        <dbReference type="Pfam" id="PF00127"/>
    </source>
</evidence>
<evidence type="ECO:0000256" key="2">
    <source>
        <dbReference type="ARBA" id="ARBA00022448"/>
    </source>
</evidence>
<feature type="domain" description="Blue (type 1) copper" evidence="7">
    <location>
        <begin position="40"/>
        <end position="142"/>
    </location>
</feature>
<dbReference type="AlphaFoldDB" id="A0ABD5YSD5"/>
<dbReference type="PANTHER" id="PTHR34192:SF10">
    <property type="entry name" value="PLASTOCYANIN MAJOR ISOFORM, CHLOROPLASTIC-RELATED"/>
    <property type="match status" value="1"/>
</dbReference>
<name>A0ABD5YSD5_9EURY</name>
<dbReference type="RefSeq" id="WP_264555859.1">
    <property type="nucleotide sequence ID" value="NZ_CP109979.1"/>
</dbReference>
<dbReference type="EMBL" id="JBHTAX010000001">
    <property type="protein sequence ID" value="MFC7190924.1"/>
    <property type="molecule type" value="Genomic_DNA"/>
</dbReference>
<keyword evidence="5" id="KW-0186">Copper</keyword>
<dbReference type="GO" id="GO:0046872">
    <property type="term" value="F:metal ion binding"/>
    <property type="evidence" value="ECO:0007669"/>
    <property type="project" value="UniProtKB-KW"/>
</dbReference>
<keyword evidence="6" id="KW-0472">Membrane</keyword>
<evidence type="ECO:0000313" key="9">
    <source>
        <dbReference type="Proteomes" id="UP001596417"/>
    </source>
</evidence>
<accession>A0ABD5YSD5</accession>
<dbReference type="PROSITE" id="PS00196">
    <property type="entry name" value="COPPER_BLUE"/>
    <property type="match status" value="1"/>
</dbReference>
<evidence type="ECO:0000256" key="4">
    <source>
        <dbReference type="ARBA" id="ARBA00022982"/>
    </source>
</evidence>
<comment type="subcellular location">
    <subcellularLocation>
        <location evidence="1">Membrane</location>
    </subcellularLocation>
</comment>